<dbReference type="AlphaFoldDB" id="A0A1Y6CKC5"/>
<dbReference type="Proteomes" id="UP000192917">
    <property type="component" value="Unassembled WGS sequence"/>
</dbReference>
<accession>A0A1Y6CKC5</accession>
<gene>
    <name evidence="2" type="ORF">SAMN05428998_12219</name>
</gene>
<reference evidence="2 3" key="1">
    <citation type="submission" date="2017-04" db="EMBL/GenBank/DDBJ databases">
        <authorList>
            <person name="Afonso C.L."/>
            <person name="Miller P.J."/>
            <person name="Scott M.A."/>
            <person name="Spackman E."/>
            <person name="Goraichik I."/>
            <person name="Dimitrov K.M."/>
            <person name="Suarez D.L."/>
            <person name="Swayne D.E."/>
        </authorList>
    </citation>
    <scope>NUCLEOTIDE SEQUENCE [LARGE SCALE GENOMIC DNA]</scope>
    <source>
        <strain evidence="2 3">USBA 355</strain>
    </source>
</reference>
<protein>
    <submittedName>
        <fullName evidence="2">Uncharacterized protein</fullName>
    </submittedName>
</protein>
<name>A0A1Y6CKC5_9PROT</name>
<evidence type="ECO:0000256" key="1">
    <source>
        <dbReference type="SAM" id="Phobius"/>
    </source>
</evidence>
<feature type="transmembrane region" description="Helical" evidence="1">
    <location>
        <begin position="32"/>
        <end position="48"/>
    </location>
</feature>
<dbReference type="STRING" id="560819.SAMN05428998_12219"/>
<feature type="transmembrane region" description="Helical" evidence="1">
    <location>
        <begin position="7"/>
        <end position="26"/>
    </location>
</feature>
<keyword evidence="1" id="KW-1133">Transmembrane helix</keyword>
<keyword evidence="1" id="KW-0812">Transmembrane</keyword>
<evidence type="ECO:0000313" key="3">
    <source>
        <dbReference type="Proteomes" id="UP000192917"/>
    </source>
</evidence>
<dbReference type="RefSeq" id="WP_085124865.1">
    <property type="nucleotide sequence ID" value="NZ_FWZX01000022.1"/>
</dbReference>
<proteinExistence type="predicted"/>
<keyword evidence="1" id="KW-0472">Membrane</keyword>
<evidence type="ECO:0000313" key="2">
    <source>
        <dbReference type="EMBL" id="SMF58322.1"/>
    </source>
</evidence>
<dbReference type="EMBL" id="FWZX01000022">
    <property type="protein sequence ID" value="SMF58322.1"/>
    <property type="molecule type" value="Genomic_DNA"/>
</dbReference>
<organism evidence="2 3">
    <name type="scientific">Tistlia consotensis USBA 355</name>
    <dbReference type="NCBI Taxonomy" id="560819"/>
    <lineage>
        <taxon>Bacteria</taxon>
        <taxon>Pseudomonadati</taxon>
        <taxon>Pseudomonadota</taxon>
        <taxon>Alphaproteobacteria</taxon>
        <taxon>Rhodospirillales</taxon>
        <taxon>Rhodovibrionaceae</taxon>
        <taxon>Tistlia</taxon>
    </lineage>
</organism>
<sequence>MTPLDKVLALLAIVSFIAFMGILVAFVPQVDLIVVVLIGVGLALYDFYRTAQGRVNKKM</sequence>
<keyword evidence="3" id="KW-1185">Reference proteome</keyword>